<sequence>MIIQQAMMASYLVKKVYTVISIKYLSEKYNP</sequence>
<organism evidence="1">
    <name type="scientific">Siphoviridae sp. ctm7X10</name>
    <dbReference type="NCBI Taxonomy" id="2827929"/>
    <lineage>
        <taxon>Viruses</taxon>
        <taxon>Duplodnaviria</taxon>
        <taxon>Heunggongvirae</taxon>
        <taxon>Uroviricota</taxon>
        <taxon>Caudoviricetes</taxon>
    </lineage>
</organism>
<reference evidence="1" key="1">
    <citation type="journal article" date="2021" name="Proc. Natl. Acad. Sci. U.S.A.">
        <title>A Catalog of Tens of Thousands of Viruses from Human Metagenomes Reveals Hidden Associations with Chronic Diseases.</title>
        <authorList>
            <person name="Tisza M.J."/>
            <person name="Buck C.B."/>
        </authorList>
    </citation>
    <scope>NUCLEOTIDE SEQUENCE</scope>
    <source>
        <strain evidence="1">Ctm7X10</strain>
    </source>
</reference>
<evidence type="ECO:0000313" key="1">
    <source>
        <dbReference type="EMBL" id="DAF46110.1"/>
    </source>
</evidence>
<proteinExistence type="predicted"/>
<protein>
    <submittedName>
        <fullName evidence="1">Uncharacterized protein</fullName>
    </submittedName>
</protein>
<name>A0A8S5S5A7_9CAUD</name>
<accession>A0A8S5S5A7</accession>
<dbReference type="EMBL" id="BK032530">
    <property type="protein sequence ID" value="DAF46110.1"/>
    <property type="molecule type" value="Genomic_DNA"/>
</dbReference>